<accession>A0ABN6CU95</accession>
<gene>
    <name evidence="3" type="ORF">Aiant_76760</name>
</gene>
<proteinExistence type="predicted"/>
<feature type="domain" description="Flavin reductase like" evidence="2">
    <location>
        <begin position="19"/>
        <end position="162"/>
    </location>
</feature>
<dbReference type="SUPFAM" id="SSF50475">
    <property type="entry name" value="FMN-binding split barrel"/>
    <property type="match status" value="1"/>
</dbReference>
<evidence type="ECO:0000256" key="1">
    <source>
        <dbReference type="ARBA" id="ARBA00023002"/>
    </source>
</evidence>
<evidence type="ECO:0000259" key="2">
    <source>
        <dbReference type="SMART" id="SM00903"/>
    </source>
</evidence>
<dbReference type="RefSeq" id="WP_212846654.1">
    <property type="nucleotide sequence ID" value="NZ_AP023356.1"/>
</dbReference>
<dbReference type="InterPro" id="IPR012349">
    <property type="entry name" value="Split_barrel_FMN-bd"/>
</dbReference>
<sequence>MELETVRDSGVGERMKGAFRRYPTGVAVIAAAGPDGPVGLTASSVASVSVDPPALSFSVMGTGTARLLLAAPSFVVHLLGTRHAGLAREFSHSGGDRFTADQGWSVLPTGEPILVDAVAALRGTALHLLPVGGSTLVVASVLEVFHGPEDRPLIHHARRFTTAAPANETRAETR</sequence>
<dbReference type="SMART" id="SM00903">
    <property type="entry name" value="Flavin_Reduct"/>
    <property type="match status" value="1"/>
</dbReference>
<dbReference type="PANTHER" id="PTHR30466">
    <property type="entry name" value="FLAVIN REDUCTASE"/>
    <property type="match status" value="1"/>
</dbReference>
<dbReference type="EMBL" id="AP023356">
    <property type="protein sequence ID" value="BCJ47019.1"/>
    <property type="molecule type" value="Genomic_DNA"/>
</dbReference>
<dbReference type="Proteomes" id="UP000676967">
    <property type="component" value="Chromosome"/>
</dbReference>
<protein>
    <submittedName>
        <fullName evidence="3">Flavin oxidoreductase</fullName>
    </submittedName>
</protein>
<dbReference type="InterPro" id="IPR002563">
    <property type="entry name" value="Flavin_Rdtase-like_dom"/>
</dbReference>
<name>A0ABN6CU95_9ACTN</name>
<dbReference type="InterPro" id="IPR050268">
    <property type="entry name" value="NADH-dep_flavin_reductase"/>
</dbReference>
<keyword evidence="4" id="KW-1185">Reference proteome</keyword>
<dbReference type="Pfam" id="PF01613">
    <property type="entry name" value="Flavin_Reduct"/>
    <property type="match status" value="1"/>
</dbReference>
<dbReference type="Gene3D" id="2.30.110.10">
    <property type="entry name" value="Electron Transport, Fmn-binding Protein, Chain A"/>
    <property type="match status" value="1"/>
</dbReference>
<evidence type="ECO:0000313" key="3">
    <source>
        <dbReference type="EMBL" id="BCJ47019.1"/>
    </source>
</evidence>
<organism evidence="3 4">
    <name type="scientific">Actinoplanes ianthinogenes</name>
    <dbReference type="NCBI Taxonomy" id="122358"/>
    <lineage>
        <taxon>Bacteria</taxon>
        <taxon>Bacillati</taxon>
        <taxon>Actinomycetota</taxon>
        <taxon>Actinomycetes</taxon>
        <taxon>Micromonosporales</taxon>
        <taxon>Micromonosporaceae</taxon>
        <taxon>Actinoplanes</taxon>
    </lineage>
</organism>
<dbReference type="PANTHER" id="PTHR30466:SF1">
    <property type="entry name" value="FMN REDUCTASE (NADH) RUTF"/>
    <property type="match status" value="1"/>
</dbReference>
<reference evidence="3 4" key="1">
    <citation type="submission" date="2020-08" db="EMBL/GenBank/DDBJ databases">
        <title>Whole genome shotgun sequence of Actinoplanes ianthinogenes NBRC 13996.</title>
        <authorList>
            <person name="Komaki H."/>
            <person name="Tamura T."/>
        </authorList>
    </citation>
    <scope>NUCLEOTIDE SEQUENCE [LARGE SCALE GENOMIC DNA]</scope>
    <source>
        <strain evidence="3 4">NBRC 13996</strain>
    </source>
</reference>
<evidence type="ECO:0000313" key="4">
    <source>
        <dbReference type="Proteomes" id="UP000676967"/>
    </source>
</evidence>
<keyword evidence="1" id="KW-0560">Oxidoreductase</keyword>